<reference evidence="2 4" key="1">
    <citation type="journal article" date="2008" name="Science">
        <title>The Physcomitrella genome reveals evolutionary insights into the conquest of land by plants.</title>
        <authorList>
            <person name="Rensing S."/>
            <person name="Lang D."/>
            <person name="Zimmer A."/>
            <person name="Terry A."/>
            <person name="Salamov A."/>
            <person name="Shapiro H."/>
            <person name="Nishiyama T."/>
            <person name="Perroud P.-F."/>
            <person name="Lindquist E."/>
            <person name="Kamisugi Y."/>
            <person name="Tanahashi T."/>
            <person name="Sakakibara K."/>
            <person name="Fujita T."/>
            <person name="Oishi K."/>
            <person name="Shin-I T."/>
            <person name="Kuroki Y."/>
            <person name="Toyoda A."/>
            <person name="Suzuki Y."/>
            <person name="Hashimoto A."/>
            <person name="Yamaguchi K."/>
            <person name="Sugano A."/>
            <person name="Kohara Y."/>
            <person name="Fujiyama A."/>
            <person name="Anterola A."/>
            <person name="Aoki S."/>
            <person name="Ashton N."/>
            <person name="Barbazuk W.B."/>
            <person name="Barker E."/>
            <person name="Bennetzen J."/>
            <person name="Bezanilla M."/>
            <person name="Blankenship R."/>
            <person name="Cho S.H."/>
            <person name="Dutcher S."/>
            <person name="Estelle M."/>
            <person name="Fawcett J.A."/>
            <person name="Gundlach H."/>
            <person name="Hanada K."/>
            <person name="Heyl A."/>
            <person name="Hicks K.A."/>
            <person name="Hugh J."/>
            <person name="Lohr M."/>
            <person name="Mayer K."/>
            <person name="Melkozernov A."/>
            <person name="Murata T."/>
            <person name="Nelson D."/>
            <person name="Pils B."/>
            <person name="Prigge M."/>
            <person name="Reiss B."/>
            <person name="Renner T."/>
            <person name="Rombauts S."/>
            <person name="Rushton P."/>
            <person name="Sanderfoot A."/>
            <person name="Schween G."/>
            <person name="Shiu S.-H."/>
            <person name="Stueber K."/>
            <person name="Theodoulou F.L."/>
            <person name="Tu H."/>
            <person name="Van de Peer Y."/>
            <person name="Verrier P.J."/>
            <person name="Waters E."/>
            <person name="Wood A."/>
            <person name="Yang L."/>
            <person name="Cove D."/>
            <person name="Cuming A."/>
            <person name="Hasebe M."/>
            <person name="Lucas S."/>
            <person name="Mishler D.B."/>
            <person name="Reski R."/>
            <person name="Grigoriev I."/>
            <person name="Quatrano R.S."/>
            <person name="Boore J.L."/>
        </authorList>
    </citation>
    <scope>NUCLEOTIDE SEQUENCE [LARGE SCALE GENOMIC DNA]</scope>
    <source>
        <strain evidence="3 4">cv. Gransden 2004</strain>
    </source>
</reference>
<dbReference type="EMBL" id="ABEU02000002">
    <property type="protein sequence ID" value="PNR59369.1"/>
    <property type="molecule type" value="Genomic_DNA"/>
</dbReference>
<proteinExistence type="predicted"/>
<dbReference type="Gramene" id="Pp3c2_3570V3.2">
    <property type="protein sequence ID" value="Pp3c2_3570V3.2"/>
    <property type="gene ID" value="Pp3c2_3570"/>
</dbReference>
<evidence type="ECO:0000313" key="2">
    <source>
        <dbReference type="EMBL" id="PNR59369.1"/>
    </source>
</evidence>
<dbReference type="GeneID" id="112274144"/>
<evidence type="ECO:0000313" key="4">
    <source>
        <dbReference type="Proteomes" id="UP000006727"/>
    </source>
</evidence>
<dbReference type="RefSeq" id="XP_024359150.1">
    <property type="nucleotide sequence ID" value="XM_024503382.2"/>
</dbReference>
<evidence type="ECO:0000313" key="3">
    <source>
        <dbReference type="EnsemblPlants" id="Pp3c2_3570V3.1"/>
    </source>
</evidence>
<dbReference type="KEGG" id="ppp:112274144"/>
<dbReference type="EnsemblPlants" id="Pp3c2_3570V3.2">
    <property type="protein sequence ID" value="Pp3c2_3570V3.2"/>
    <property type="gene ID" value="Pp3c2_3570"/>
</dbReference>
<dbReference type="AlphaFoldDB" id="A0A2K1L016"/>
<name>A0A2K1L016_PHYPA</name>
<organism evidence="2">
    <name type="scientific">Physcomitrium patens</name>
    <name type="common">Spreading-leaved earth moss</name>
    <name type="synonym">Physcomitrella patens</name>
    <dbReference type="NCBI Taxonomy" id="3218"/>
    <lineage>
        <taxon>Eukaryota</taxon>
        <taxon>Viridiplantae</taxon>
        <taxon>Streptophyta</taxon>
        <taxon>Embryophyta</taxon>
        <taxon>Bryophyta</taxon>
        <taxon>Bryophytina</taxon>
        <taxon>Bryopsida</taxon>
        <taxon>Funariidae</taxon>
        <taxon>Funariales</taxon>
        <taxon>Funariaceae</taxon>
        <taxon>Physcomitrium</taxon>
    </lineage>
</organism>
<protein>
    <submittedName>
        <fullName evidence="2 3">Uncharacterized protein</fullName>
    </submittedName>
</protein>
<reference evidence="2 4" key="2">
    <citation type="journal article" date="2018" name="Plant J.">
        <title>The Physcomitrella patens chromosome-scale assembly reveals moss genome structure and evolution.</title>
        <authorList>
            <person name="Lang D."/>
            <person name="Ullrich K.K."/>
            <person name="Murat F."/>
            <person name="Fuchs J."/>
            <person name="Jenkins J."/>
            <person name="Haas F.B."/>
            <person name="Piednoel M."/>
            <person name="Gundlach H."/>
            <person name="Van Bel M."/>
            <person name="Meyberg R."/>
            <person name="Vives C."/>
            <person name="Morata J."/>
            <person name="Symeonidi A."/>
            <person name="Hiss M."/>
            <person name="Muchero W."/>
            <person name="Kamisugi Y."/>
            <person name="Saleh O."/>
            <person name="Blanc G."/>
            <person name="Decker E.L."/>
            <person name="van Gessel N."/>
            <person name="Grimwood J."/>
            <person name="Hayes R.D."/>
            <person name="Graham S.W."/>
            <person name="Gunter L.E."/>
            <person name="McDaniel S.F."/>
            <person name="Hoernstein S.N.W."/>
            <person name="Larsson A."/>
            <person name="Li F.W."/>
            <person name="Perroud P.F."/>
            <person name="Phillips J."/>
            <person name="Ranjan P."/>
            <person name="Rokshar D.S."/>
            <person name="Rothfels C.J."/>
            <person name="Schneider L."/>
            <person name="Shu S."/>
            <person name="Stevenson D.W."/>
            <person name="Thummler F."/>
            <person name="Tillich M."/>
            <person name="Villarreal Aguilar J.C."/>
            <person name="Widiez T."/>
            <person name="Wong G.K."/>
            <person name="Wymore A."/>
            <person name="Zhang Y."/>
            <person name="Zimmer A.D."/>
            <person name="Quatrano R.S."/>
            <person name="Mayer K.F.X."/>
            <person name="Goodstein D."/>
            <person name="Casacuberta J.M."/>
            <person name="Vandepoele K."/>
            <person name="Reski R."/>
            <person name="Cuming A.C."/>
            <person name="Tuskan G.A."/>
            <person name="Maumus F."/>
            <person name="Salse J."/>
            <person name="Schmutz J."/>
            <person name="Rensing S.A."/>
        </authorList>
    </citation>
    <scope>NUCLEOTIDE SEQUENCE [LARGE SCALE GENOMIC DNA]</scope>
    <source>
        <strain evidence="3 4">cv. Gransden 2004</strain>
    </source>
</reference>
<evidence type="ECO:0000256" key="1">
    <source>
        <dbReference type="SAM" id="MobiDB-lite"/>
    </source>
</evidence>
<feature type="region of interest" description="Disordered" evidence="1">
    <location>
        <begin position="109"/>
        <end position="135"/>
    </location>
</feature>
<accession>A0A2K1L016</accession>
<dbReference type="EnsemblPlants" id="Pp3c2_3570V3.1">
    <property type="protein sequence ID" value="Pp3c2_3570V3.1"/>
    <property type="gene ID" value="Pp3c2_3570"/>
</dbReference>
<keyword evidence="4" id="KW-1185">Reference proteome</keyword>
<dbReference type="PaxDb" id="3218-PP1S7_137V6.1"/>
<dbReference type="Gramene" id="Pp3c2_3570V3.1">
    <property type="protein sequence ID" value="Pp3c2_3570V3.1"/>
    <property type="gene ID" value="Pp3c2_3570"/>
</dbReference>
<gene>
    <name evidence="3" type="primary">LOC112274144</name>
    <name evidence="2" type="ORF">PHYPA_002160</name>
</gene>
<sequence length="135" mass="14377">MNPGSLARTKSSSGAVAVDMAIRNVDVYSPILKGSKLEPRSQHSVHCIPVLIVVVLFLLWVGSKDLDATPEKFVMRGATSTNLTATSDKLEKFHSNVNSLPKTKGVVNHVSSSLSNHGTPLSRSGGRKAITDNPT</sequence>
<reference evidence="3" key="3">
    <citation type="submission" date="2020-12" db="UniProtKB">
        <authorList>
            <consortium name="EnsemblPlants"/>
        </authorList>
    </citation>
    <scope>IDENTIFICATION</scope>
</reference>
<dbReference type="Proteomes" id="UP000006727">
    <property type="component" value="Chromosome 2"/>
</dbReference>